<comment type="catalytic activity">
    <reaction evidence="8">
        <text>(2R)-3-phosphoglycerate + NAD(+) = 3-phosphooxypyruvate + NADH + H(+)</text>
        <dbReference type="Rhea" id="RHEA:12641"/>
        <dbReference type="ChEBI" id="CHEBI:15378"/>
        <dbReference type="ChEBI" id="CHEBI:18110"/>
        <dbReference type="ChEBI" id="CHEBI:57540"/>
        <dbReference type="ChEBI" id="CHEBI:57945"/>
        <dbReference type="ChEBI" id="CHEBI:58272"/>
        <dbReference type="EC" id="1.1.1.95"/>
    </reaction>
</comment>
<evidence type="ECO:0000256" key="7">
    <source>
        <dbReference type="ARBA" id="ARBA00048126"/>
    </source>
</evidence>
<dbReference type="Pfam" id="PF00389">
    <property type="entry name" value="2-Hacid_dh"/>
    <property type="match status" value="1"/>
</dbReference>
<dbReference type="PANTHER" id="PTHR42938:SF47">
    <property type="entry name" value="HYDROXYPYRUVATE REDUCTASE"/>
    <property type="match status" value="1"/>
</dbReference>
<evidence type="ECO:0000256" key="5">
    <source>
        <dbReference type="ARBA" id="ARBA00021582"/>
    </source>
</evidence>
<dbReference type="InterPro" id="IPR006139">
    <property type="entry name" value="D-isomer_2_OHA_DH_cat_dom"/>
</dbReference>
<organism evidence="11 12">
    <name type="scientific">Alkalispirochaeta americana</name>
    <dbReference type="NCBI Taxonomy" id="159291"/>
    <lineage>
        <taxon>Bacteria</taxon>
        <taxon>Pseudomonadati</taxon>
        <taxon>Spirochaetota</taxon>
        <taxon>Spirochaetia</taxon>
        <taxon>Spirochaetales</taxon>
        <taxon>Spirochaetaceae</taxon>
        <taxon>Alkalispirochaeta</taxon>
    </lineage>
</organism>
<evidence type="ECO:0000313" key="12">
    <source>
        <dbReference type="Proteomes" id="UP000186400"/>
    </source>
</evidence>
<dbReference type="InterPro" id="IPR002912">
    <property type="entry name" value="ACT_dom"/>
</dbReference>
<dbReference type="SUPFAM" id="SSF55021">
    <property type="entry name" value="ACT-like"/>
    <property type="match status" value="1"/>
</dbReference>
<evidence type="ECO:0000256" key="2">
    <source>
        <dbReference type="ARBA" id="ARBA00005216"/>
    </source>
</evidence>
<protein>
    <recommendedName>
        <fullName evidence="5">D-3-phosphoglycerate dehydrogenase</fullName>
        <ecNumber evidence="3">1.1.1.399</ecNumber>
        <ecNumber evidence="4">1.1.1.95</ecNumber>
    </recommendedName>
    <alternativeName>
        <fullName evidence="6">2-oxoglutarate reductase</fullName>
    </alternativeName>
</protein>
<sequence length="392" mass="41242">MARIQTFNKIAAEGIALLEARGHQVGPDVHDPDGILVRSAKLQDITFGPSLRGIARAGAGVNNVPVSRCTEEGVVVFNTPGSNANSVKELVVAGLMLSSRKIIEGCQWVQTLDPAKVDVGKEVEAGKSAFGGPEIAGKRLGVIGLGAIGVMVANAGISLGMEVAGYDPYLSVNSAWGLSRSVLRATSLEALLADCDYISIHVPLNDETRGVINADRLNKTKKGARFLNFSRDALVDDQAMVKALKDGTISTYVTDFPTAALLGNPGVIAIPHLGASTPEAETNSAIMAAQQLADFLEQGNIKHSVNFPECIMDGNGGDRIILANKNVPNMVSRITTILAEAELNISDMLNRHRDDLAYNIIDVDQTISAATVEKLQAIDGVVMARVVPGGAG</sequence>
<dbReference type="EMBL" id="FTMS01000006">
    <property type="protein sequence ID" value="SIQ28413.1"/>
    <property type="molecule type" value="Genomic_DNA"/>
</dbReference>
<dbReference type="InterPro" id="IPR036291">
    <property type="entry name" value="NAD(P)-bd_dom_sf"/>
</dbReference>
<evidence type="ECO:0000256" key="6">
    <source>
        <dbReference type="ARBA" id="ARBA00030455"/>
    </source>
</evidence>
<feature type="domain" description="ACT" evidence="10">
    <location>
        <begin position="319"/>
        <end position="389"/>
    </location>
</feature>
<dbReference type="SUPFAM" id="SSF51735">
    <property type="entry name" value="NAD(P)-binding Rossmann-fold domains"/>
    <property type="match status" value="1"/>
</dbReference>
<comment type="pathway">
    <text evidence="2">Amino-acid biosynthesis; L-serine biosynthesis; L-serine from 3-phospho-D-glycerate: step 1/3.</text>
</comment>
<dbReference type="STRING" id="159291.SAMN05920897_106118"/>
<dbReference type="RefSeq" id="WP_076488398.1">
    <property type="nucleotide sequence ID" value="NZ_FTMS01000006.1"/>
</dbReference>
<evidence type="ECO:0000256" key="1">
    <source>
        <dbReference type="ARBA" id="ARBA00003800"/>
    </source>
</evidence>
<evidence type="ECO:0000256" key="4">
    <source>
        <dbReference type="ARBA" id="ARBA00013143"/>
    </source>
</evidence>
<dbReference type="SUPFAM" id="SSF52283">
    <property type="entry name" value="Formate/glycerate dehydrogenase catalytic domain-like"/>
    <property type="match status" value="1"/>
</dbReference>
<dbReference type="Gene3D" id="3.30.70.260">
    <property type="match status" value="1"/>
</dbReference>
<comment type="similarity">
    <text evidence="9">Belongs to the D-isomer specific 2-hydroxyacid dehydrogenase family.</text>
</comment>
<dbReference type="PANTHER" id="PTHR42938">
    <property type="entry name" value="FORMATE DEHYDROGENASE 1"/>
    <property type="match status" value="1"/>
</dbReference>
<dbReference type="OrthoDB" id="9805416at2"/>
<dbReference type="GO" id="GO:0051287">
    <property type="term" value="F:NAD binding"/>
    <property type="evidence" value="ECO:0007669"/>
    <property type="project" value="InterPro"/>
</dbReference>
<evidence type="ECO:0000256" key="9">
    <source>
        <dbReference type="RuleBase" id="RU003719"/>
    </source>
</evidence>
<comment type="function">
    <text evidence="1">Catalyzes the reversible oxidation of 3-phospho-D-glycerate to 3-phosphonooxypyruvate, the first step of the phosphorylated L-serine biosynthesis pathway. Also catalyzes the reversible oxidation of 2-hydroxyglutarate to 2-oxoglutarate.</text>
</comment>
<dbReference type="Proteomes" id="UP000186400">
    <property type="component" value="Unassembled WGS sequence"/>
</dbReference>
<reference evidence="11 12" key="1">
    <citation type="submission" date="2017-01" db="EMBL/GenBank/DDBJ databases">
        <authorList>
            <person name="Mah S.A."/>
            <person name="Swanson W.J."/>
            <person name="Moy G.W."/>
            <person name="Vacquier V.D."/>
        </authorList>
    </citation>
    <scope>NUCLEOTIDE SEQUENCE [LARGE SCALE GENOMIC DNA]</scope>
    <source>
        <strain evidence="11 12">ASpG1</strain>
    </source>
</reference>
<dbReference type="GO" id="GO:0004617">
    <property type="term" value="F:phosphoglycerate dehydrogenase activity"/>
    <property type="evidence" value="ECO:0007669"/>
    <property type="project" value="UniProtKB-EC"/>
</dbReference>
<dbReference type="AlphaFoldDB" id="A0A1N6RHU8"/>
<dbReference type="UniPathway" id="UPA00135">
    <property type="reaction ID" value="UER00196"/>
</dbReference>
<keyword evidence="12" id="KW-1185">Reference proteome</keyword>
<dbReference type="InterPro" id="IPR045865">
    <property type="entry name" value="ACT-like_dom_sf"/>
</dbReference>
<name>A0A1N6RHU8_9SPIO</name>
<dbReference type="CDD" id="cd12174">
    <property type="entry name" value="PGDH_like_3"/>
    <property type="match status" value="1"/>
</dbReference>
<comment type="catalytic activity">
    <reaction evidence="7">
        <text>(R)-2-hydroxyglutarate + NAD(+) = 2-oxoglutarate + NADH + H(+)</text>
        <dbReference type="Rhea" id="RHEA:49612"/>
        <dbReference type="ChEBI" id="CHEBI:15378"/>
        <dbReference type="ChEBI" id="CHEBI:15801"/>
        <dbReference type="ChEBI" id="CHEBI:16810"/>
        <dbReference type="ChEBI" id="CHEBI:57540"/>
        <dbReference type="ChEBI" id="CHEBI:57945"/>
        <dbReference type="EC" id="1.1.1.399"/>
    </reaction>
</comment>
<dbReference type="EC" id="1.1.1.399" evidence="3"/>
<evidence type="ECO:0000313" key="11">
    <source>
        <dbReference type="EMBL" id="SIQ28413.1"/>
    </source>
</evidence>
<keyword evidence="9" id="KW-0560">Oxidoreductase</keyword>
<accession>A0A1N6RHU8</accession>
<dbReference type="Pfam" id="PF02826">
    <property type="entry name" value="2-Hacid_dh_C"/>
    <property type="match status" value="1"/>
</dbReference>
<dbReference type="InterPro" id="IPR006140">
    <property type="entry name" value="D-isomer_DH_NAD-bd"/>
</dbReference>
<evidence type="ECO:0000259" key="10">
    <source>
        <dbReference type="PROSITE" id="PS51671"/>
    </source>
</evidence>
<dbReference type="PROSITE" id="PS51671">
    <property type="entry name" value="ACT"/>
    <property type="match status" value="1"/>
</dbReference>
<evidence type="ECO:0000256" key="3">
    <source>
        <dbReference type="ARBA" id="ARBA00013001"/>
    </source>
</evidence>
<evidence type="ECO:0000256" key="8">
    <source>
        <dbReference type="ARBA" id="ARBA00048731"/>
    </source>
</evidence>
<dbReference type="Gene3D" id="3.40.50.720">
    <property type="entry name" value="NAD(P)-binding Rossmann-like Domain"/>
    <property type="match status" value="2"/>
</dbReference>
<gene>
    <name evidence="11" type="ORF">SAMN05920897_106118</name>
</gene>
<dbReference type="EC" id="1.1.1.95" evidence="4"/>
<proteinExistence type="inferred from homology"/>
<dbReference type="CDD" id="cd04901">
    <property type="entry name" value="ACT_3PGDH"/>
    <property type="match status" value="1"/>
</dbReference>